<feature type="domain" description="Fibronectin type-III" evidence="2">
    <location>
        <begin position="139"/>
        <end position="206"/>
    </location>
</feature>
<reference evidence="3" key="1">
    <citation type="submission" date="2022-07" db="EMBL/GenBank/DDBJ databases">
        <title>Chromosome-level genome of Muraenolepis orangiensis.</title>
        <authorList>
            <person name="Kim J."/>
        </authorList>
    </citation>
    <scope>NUCLEOTIDE SEQUENCE</scope>
    <source>
        <strain evidence="3">KU_S4_2022</strain>
        <tissue evidence="3">Muscle</tissue>
    </source>
</reference>
<evidence type="ECO:0000313" key="4">
    <source>
        <dbReference type="Proteomes" id="UP001148018"/>
    </source>
</evidence>
<name>A0A9Q0EWC1_9TELE</name>
<sequence>MDGEEEAWKVVYTKHHLPGTQLLEIPDLTPFTQYSWKPSTEEREGGREGYDGGEVGSRGGEEKERGRREGEREDIEEDQGEEWKRLEHRAWVEDYNRQKTITGSGFLSLLSETRQVNIVGSSPLRGPSRLIQTLQAAPETPPSNLTLLAATQTSLHVRWKNDIQNGRTTFCASTRVPDTSALLANLSSYTYYMLTLTAFNNTAGDGPPSEHLGPGPSSMRVPDPSAVRAALLPGVVVLSGKHLSTVDELVTLDSGGFTALKLNSKTLNSKNPFLKKNWTRSPPRPSPEGLHYSDEDIRKTPTPHRAHAPPS</sequence>
<keyword evidence="4" id="KW-1185">Reference proteome</keyword>
<organism evidence="3 4">
    <name type="scientific">Muraenolepis orangiensis</name>
    <name type="common">Patagonian moray cod</name>
    <dbReference type="NCBI Taxonomy" id="630683"/>
    <lineage>
        <taxon>Eukaryota</taxon>
        <taxon>Metazoa</taxon>
        <taxon>Chordata</taxon>
        <taxon>Craniata</taxon>
        <taxon>Vertebrata</taxon>
        <taxon>Euteleostomi</taxon>
        <taxon>Actinopterygii</taxon>
        <taxon>Neopterygii</taxon>
        <taxon>Teleostei</taxon>
        <taxon>Neoteleostei</taxon>
        <taxon>Acanthomorphata</taxon>
        <taxon>Zeiogadaria</taxon>
        <taxon>Gadariae</taxon>
        <taxon>Gadiformes</taxon>
        <taxon>Muraenolepidoidei</taxon>
        <taxon>Muraenolepididae</taxon>
        <taxon>Muraenolepis</taxon>
    </lineage>
</organism>
<accession>A0A9Q0EWC1</accession>
<dbReference type="AlphaFoldDB" id="A0A9Q0EWC1"/>
<feature type="region of interest" description="Disordered" evidence="1">
    <location>
        <begin position="29"/>
        <end position="81"/>
    </location>
</feature>
<dbReference type="InterPro" id="IPR013783">
    <property type="entry name" value="Ig-like_fold"/>
</dbReference>
<dbReference type="SMART" id="SM00060">
    <property type="entry name" value="FN3"/>
    <property type="match status" value="1"/>
</dbReference>
<evidence type="ECO:0000256" key="1">
    <source>
        <dbReference type="SAM" id="MobiDB-lite"/>
    </source>
</evidence>
<dbReference type="EMBL" id="JANIIK010000034">
    <property type="protein sequence ID" value="KAJ3614751.1"/>
    <property type="molecule type" value="Genomic_DNA"/>
</dbReference>
<feature type="compositionally biased region" description="Basic residues" evidence="1">
    <location>
        <begin position="301"/>
        <end position="311"/>
    </location>
</feature>
<comment type="caution">
    <text evidence="3">The sequence shown here is derived from an EMBL/GenBank/DDBJ whole genome shotgun (WGS) entry which is preliminary data.</text>
</comment>
<protein>
    <recommendedName>
        <fullName evidence="2">Fibronectin type-III domain-containing protein</fullName>
    </recommendedName>
</protein>
<dbReference type="OrthoDB" id="152385at2759"/>
<gene>
    <name evidence="3" type="ORF">NHX12_018321</name>
</gene>
<dbReference type="InterPro" id="IPR036116">
    <property type="entry name" value="FN3_sf"/>
</dbReference>
<feature type="compositionally biased region" description="Basic and acidic residues" evidence="1">
    <location>
        <begin position="59"/>
        <end position="71"/>
    </location>
</feature>
<dbReference type="SUPFAM" id="SSF49265">
    <property type="entry name" value="Fibronectin type III"/>
    <property type="match status" value="1"/>
</dbReference>
<dbReference type="CDD" id="cd00063">
    <property type="entry name" value="FN3"/>
    <property type="match status" value="1"/>
</dbReference>
<feature type="region of interest" description="Disordered" evidence="1">
    <location>
        <begin position="271"/>
        <end position="311"/>
    </location>
</feature>
<feature type="compositionally biased region" description="Basic and acidic residues" evidence="1">
    <location>
        <begin position="39"/>
        <end position="50"/>
    </location>
</feature>
<dbReference type="Gene3D" id="2.60.40.10">
    <property type="entry name" value="Immunoglobulins"/>
    <property type="match status" value="1"/>
</dbReference>
<proteinExistence type="predicted"/>
<evidence type="ECO:0000259" key="2">
    <source>
        <dbReference type="SMART" id="SM00060"/>
    </source>
</evidence>
<dbReference type="Proteomes" id="UP001148018">
    <property type="component" value="Unassembled WGS sequence"/>
</dbReference>
<evidence type="ECO:0000313" key="3">
    <source>
        <dbReference type="EMBL" id="KAJ3614751.1"/>
    </source>
</evidence>
<dbReference type="InterPro" id="IPR003961">
    <property type="entry name" value="FN3_dom"/>
</dbReference>